<feature type="compositionally biased region" description="Low complexity" evidence="1">
    <location>
        <begin position="65"/>
        <end position="106"/>
    </location>
</feature>
<sequence length="335" mass="34484">MVNRYIFAIAGLAAQLNALPLNINLGAYSPALVVGDGEISFGGKSDVSQLMNVLEGAAVNAAQGAANAQAAPPAAPAAPQQPQQPQQTQQTQQTQQQPAAQAQGGAIPVSATSSNNQVNEAQAIAALQGMGKEIAPRVQLTKTRAAGDKRDLSGFDRALKFAEVALTKGPKIQLGTGQEGSGIGIIIDNNQEAAARPGTGTGGGAEARPPPQGQPAQEGQRPAGSIVAQQKVKARSDEAQQPPRRRAKVTTMYVRSGIPEGVAMTPEKLVARDPSVPVAQVVPVTSNNVVKRAQEELTARGVSAGAIDTVNLNVSGEGVTMTFVETQADDVEDEQ</sequence>
<keyword evidence="3" id="KW-1185">Reference proteome</keyword>
<feature type="region of interest" description="Disordered" evidence="1">
    <location>
        <begin position="65"/>
        <end position="112"/>
    </location>
</feature>
<protein>
    <submittedName>
        <fullName evidence="2">Uncharacterized protein</fullName>
    </submittedName>
</protein>
<dbReference type="Proteomes" id="UP000326340">
    <property type="component" value="Unassembled WGS sequence"/>
</dbReference>
<feature type="compositionally biased region" description="Low complexity" evidence="1">
    <location>
        <begin position="214"/>
        <end position="224"/>
    </location>
</feature>
<organism evidence="2 3">
    <name type="scientific">Colletotrichum shisoi</name>
    <dbReference type="NCBI Taxonomy" id="2078593"/>
    <lineage>
        <taxon>Eukaryota</taxon>
        <taxon>Fungi</taxon>
        <taxon>Dikarya</taxon>
        <taxon>Ascomycota</taxon>
        <taxon>Pezizomycotina</taxon>
        <taxon>Sordariomycetes</taxon>
        <taxon>Hypocreomycetidae</taxon>
        <taxon>Glomerellales</taxon>
        <taxon>Glomerellaceae</taxon>
        <taxon>Colletotrichum</taxon>
        <taxon>Colletotrichum destructivum species complex</taxon>
    </lineage>
</organism>
<dbReference type="OrthoDB" id="3941683at2759"/>
<comment type="caution">
    <text evidence="2">The sequence shown here is derived from an EMBL/GenBank/DDBJ whole genome shotgun (WGS) entry which is preliminary data.</text>
</comment>
<dbReference type="AlphaFoldDB" id="A0A5Q4BG80"/>
<evidence type="ECO:0000313" key="3">
    <source>
        <dbReference type="Proteomes" id="UP000326340"/>
    </source>
</evidence>
<gene>
    <name evidence="2" type="ORF">CSHISOI_09831</name>
</gene>
<accession>A0A5Q4BG80</accession>
<feature type="region of interest" description="Disordered" evidence="1">
    <location>
        <begin position="193"/>
        <end position="245"/>
    </location>
</feature>
<evidence type="ECO:0000313" key="2">
    <source>
        <dbReference type="EMBL" id="TQN65589.1"/>
    </source>
</evidence>
<reference evidence="2 3" key="1">
    <citation type="journal article" date="2019" name="Sci. Rep.">
        <title>Colletotrichum shisoi sp. nov., an anthracnose pathogen of Perilla frutescens in Japan: molecular phylogenetic, morphological and genomic evidence.</title>
        <authorList>
            <person name="Gan P."/>
            <person name="Tsushima A."/>
            <person name="Hiroyama R."/>
            <person name="Narusaka M."/>
            <person name="Takano Y."/>
            <person name="Narusaka Y."/>
            <person name="Kawaradani M."/>
            <person name="Damm U."/>
            <person name="Shirasu K."/>
        </authorList>
    </citation>
    <scope>NUCLEOTIDE SEQUENCE [LARGE SCALE GENOMIC DNA]</scope>
    <source>
        <strain evidence="2 3">PG-2018a</strain>
    </source>
</reference>
<proteinExistence type="predicted"/>
<name>A0A5Q4BG80_9PEZI</name>
<evidence type="ECO:0000256" key="1">
    <source>
        <dbReference type="SAM" id="MobiDB-lite"/>
    </source>
</evidence>
<dbReference type="EMBL" id="PUHP01001547">
    <property type="protein sequence ID" value="TQN65589.1"/>
    <property type="molecule type" value="Genomic_DNA"/>
</dbReference>